<evidence type="ECO:0000256" key="4">
    <source>
        <dbReference type="RuleBase" id="RU361277"/>
    </source>
</evidence>
<dbReference type="EMBL" id="AAUV01000046">
    <property type="protein sequence ID" value="EAV39625.1"/>
    <property type="molecule type" value="Genomic_DNA"/>
</dbReference>
<dbReference type="InterPro" id="IPR011032">
    <property type="entry name" value="GroES-like_sf"/>
</dbReference>
<gene>
    <name evidence="6" type="ORF">OENOO_51004</name>
</gene>
<dbReference type="Gene3D" id="3.90.180.10">
    <property type="entry name" value="Medium-chain alcohol dehydrogenases, catalytic domain"/>
    <property type="match status" value="1"/>
</dbReference>
<evidence type="ECO:0000256" key="3">
    <source>
        <dbReference type="ARBA" id="ARBA00023002"/>
    </source>
</evidence>
<evidence type="ECO:0000259" key="5">
    <source>
        <dbReference type="SMART" id="SM00829"/>
    </source>
</evidence>
<dbReference type="SUPFAM" id="SSF50129">
    <property type="entry name" value="GroES-like"/>
    <property type="match status" value="1"/>
</dbReference>
<name>A0NIN3_OENOE</name>
<dbReference type="Pfam" id="PF00107">
    <property type="entry name" value="ADH_zinc_N"/>
    <property type="match status" value="1"/>
</dbReference>
<dbReference type="PROSITE" id="PS00059">
    <property type="entry name" value="ADH_ZINC"/>
    <property type="match status" value="1"/>
</dbReference>
<dbReference type="GO" id="GO:0016491">
    <property type="term" value="F:oxidoreductase activity"/>
    <property type="evidence" value="ECO:0007669"/>
    <property type="project" value="UniProtKB-KW"/>
</dbReference>
<accession>A0NIN3</accession>
<dbReference type="InterPro" id="IPR020843">
    <property type="entry name" value="ER"/>
</dbReference>
<evidence type="ECO:0000313" key="7">
    <source>
        <dbReference type="Proteomes" id="UP000003346"/>
    </source>
</evidence>
<dbReference type="Proteomes" id="UP000003346">
    <property type="component" value="Unassembled WGS sequence"/>
</dbReference>
<feature type="domain" description="Enoyl reductase (ER)" evidence="5">
    <location>
        <begin position="17"/>
        <end position="341"/>
    </location>
</feature>
<dbReference type="InterPro" id="IPR036291">
    <property type="entry name" value="NAD(P)-bd_dom_sf"/>
</dbReference>
<dbReference type="InterPro" id="IPR050129">
    <property type="entry name" value="Zn_alcohol_dh"/>
</dbReference>
<dbReference type="SUPFAM" id="SSF51735">
    <property type="entry name" value="NAD(P)-binding Rossmann-fold domains"/>
    <property type="match status" value="1"/>
</dbReference>
<keyword evidence="1 4" id="KW-0479">Metal-binding</keyword>
<dbReference type="PANTHER" id="PTHR43401">
    <property type="entry name" value="L-THREONINE 3-DEHYDROGENASE"/>
    <property type="match status" value="1"/>
</dbReference>
<comment type="caution">
    <text evidence="6">The sequence shown here is derived from an EMBL/GenBank/DDBJ whole genome shotgun (WGS) entry which is preliminary data.</text>
</comment>
<reference evidence="6 7" key="1">
    <citation type="submission" date="2006-11" db="EMBL/GenBank/DDBJ databases">
        <authorList>
            <consortium name="Laboratoire de Microbiologie (Universite Bourgogne)"/>
            <consortium name="GENOME Express"/>
            <consortium name="UMR Oenologie Ampelologie (Universite Bordeaux 2)"/>
            <person name="Guzzo J."/>
        </authorList>
    </citation>
    <scope>NUCLEOTIDE SEQUENCE [LARGE SCALE GENOMIC DNA]</scope>
    <source>
        <strain evidence="6 7">ATCC BAA-1163</strain>
    </source>
</reference>
<evidence type="ECO:0000256" key="2">
    <source>
        <dbReference type="ARBA" id="ARBA00022833"/>
    </source>
</evidence>
<dbReference type="CDD" id="cd08234">
    <property type="entry name" value="threonine_DH_like"/>
    <property type="match status" value="1"/>
</dbReference>
<dbReference type="InterPro" id="IPR002328">
    <property type="entry name" value="ADH_Zn_CS"/>
</dbReference>
<dbReference type="AlphaFoldDB" id="A0NIN3"/>
<dbReference type="HOGENOM" id="CLU_026673_11_0_9"/>
<dbReference type="Gene3D" id="3.40.50.720">
    <property type="entry name" value="NAD(P)-binding Rossmann-like Domain"/>
    <property type="match status" value="1"/>
</dbReference>
<comment type="cofactor">
    <cofactor evidence="4">
        <name>Zn(2+)</name>
        <dbReference type="ChEBI" id="CHEBI:29105"/>
    </cofactor>
</comment>
<keyword evidence="3" id="KW-0560">Oxidoreductase</keyword>
<protein>
    <submittedName>
        <fullName evidence="6">Alcohol dehydrogenase, Zn containing</fullName>
    </submittedName>
</protein>
<proteinExistence type="inferred from homology"/>
<sequence>MLINKGEYRNMNALVLDKMNHLEVENLEKPTPKNNEVLIKVAYVGVCGTDKALYQGLPGSADAVPPIVLGHEDSGTVVEIGESVTNFEVGDRVAIDPNIYCHKCDFCRTNRPELCTNLSAVGVTRNGGLEEYVAVPEEVAYKLPDNVSFKQAALTEPLSCVVHGVDLLAIKPFQEAIVLGDGFTGQLFVKTLKAYGVSKVTISTRHLDDEKHVDFLKKVVGADEVVDARSNDFDKDYDVVVEAVGSADVQEQAVKAAAHGGQVLMFGVGKPEQKFSVSSYEIFQKQLTVQGSFINPYTFKAAIAMIAAGKIDPSELVSMELKAAKMNDYLSGKIRTNKAVLNIEAAF</sequence>
<dbReference type="InterPro" id="IPR013154">
    <property type="entry name" value="ADH-like_N"/>
</dbReference>
<comment type="similarity">
    <text evidence="4">Belongs to the zinc-containing alcohol dehydrogenase family.</text>
</comment>
<keyword evidence="2 4" id="KW-0862">Zinc</keyword>
<dbReference type="PANTHER" id="PTHR43401:SF2">
    <property type="entry name" value="L-THREONINE 3-DEHYDROGENASE"/>
    <property type="match status" value="1"/>
</dbReference>
<dbReference type="SMART" id="SM00829">
    <property type="entry name" value="PKS_ER"/>
    <property type="match status" value="1"/>
</dbReference>
<dbReference type="Pfam" id="PF08240">
    <property type="entry name" value="ADH_N"/>
    <property type="match status" value="1"/>
</dbReference>
<dbReference type="GO" id="GO:0008270">
    <property type="term" value="F:zinc ion binding"/>
    <property type="evidence" value="ECO:0007669"/>
    <property type="project" value="InterPro"/>
</dbReference>
<dbReference type="InterPro" id="IPR013149">
    <property type="entry name" value="ADH-like_C"/>
</dbReference>
<evidence type="ECO:0000313" key="6">
    <source>
        <dbReference type="EMBL" id="EAV39625.1"/>
    </source>
</evidence>
<organism evidence="6 7">
    <name type="scientific">Oenococcus oeni ATCC BAA-1163</name>
    <dbReference type="NCBI Taxonomy" id="379360"/>
    <lineage>
        <taxon>Bacteria</taxon>
        <taxon>Bacillati</taxon>
        <taxon>Bacillota</taxon>
        <taxon>Bacilli</taxon>
        <taxon>Lactobacillales</taxon>
        <taxon>Lactobacillaceae</taxon>
        <taxon>Oenococcus</taxon>
    </lineage>
</organism>
<evidence type="ECO:0000256" key="1">
    <source>
        <dbReference type="ARBA" id="ARBA00022723"/>
    </source>
</evidence>